<dbReference type="EMBL" id="CAJNOV010003986">
    <property type="protein sequence ID" value="CAF1158664.1"/>
    <property type="molecule type" value="Genomic_DNA"/>
</dbReference>
<evidence type="ECO:0000313" key="3">
    <source>
        <dbReference type="EMBL" id="CAF2046177.1"/>
    </source>
</evidence>
<organism evidence="4 10">
    <name type="scientific">Rotaria magnacalcarata</name>
    <dbReference type="NCBI Taxonomy" id="392030"/>
    <lineage>
        <taxon>Eukaryota</taxon>
        <taxon>Metazoa</taxon>
        <taxon>Spiralia</taxon>
        <taxon>Gnathifera</taxon>
        <taxon>Rotifera</taxon>
        <taxon>Eurotatoria</taxon>
        <taxon>Bdelloidea</taxon>
        <taxon>Philodinida</taxon>
        <taxon>Philodinidae</taxon>
        <taxon>Rotaria</taxon>
    </lineage>
</organism>
<evidence type="ECO:0000313" key="9">
    <source>
        <dbReference type="EMBL" id="CAF4203417.1"/>
    </source>
</evidence>
<gene>
    <name evidence="7" type="ORF">BYL167_LOCUS9994</name>
    <name evidence="1" type="ORF">CJN711_LOCUS9896</name>
    <name evidence="2" type="ORF">KQP761_LOCUS13573</name>
    <name evidence="5" type="ORF">MBJ925_LOCUS38582</name>
    <name evidence="8" type="ORF">OVN521_LOCUS22746</name>
    <name evidence="9" type="ORF">SMN809_LOCUS21994</name>
    <name evidence="6" type="ORF">UXM345_LOCUS3153</name>
    <name evidence="4" type="ORF">WKI299_LOCUS10321</name>
    <name evidence="3" type="ORF">XDN619_LOCUS7653</name>
</gene>
<accession>A0A816PS30</accession>
<evidence type="ECO:0000313" key="7">
    <source>
        <dbReference type="EMBL" id="CAF3930778.1"/>
    </source>
</evidence>
<dbReference type="Proteomes" id="UP000663824">
    <property type="component" value="Unassembled WGS sequence"/>
</dbReference>
<comment type="caution">
    <text evidence="4">The sequence shown here is derived from an EMBL/GenBank/DDBJ whole genome shotgun (WGS) entry which is preliminary data.</text>
</comment>
<evidence type="ECO:0000313" key="6">
    <source>
        <dbReference type="EMBL" id="CAF3771464.1"/>
    </source>
</evidence>
<dbReference type="Proteomes" id="UP000663855">
    <property type="component" value="Unassembled WGS sequence"/>
</dbReference>
<dbReference type="EMBL" id="CAJOBH010002947">
    <property type="protein sequence ID" value="CAF3930778.1"/>
    <property type="molecule type" value="Genomic_DNA"/>
</dbReference>
<dbReference type="Proteomes" id="UP000663842">
    <property type="component" value="Unassembled WGS sequence"/>
</dbReference>
<dbReference type="Proteomes" id="UP000663856">
    <property type="component" value="Unassembled WGS sequence"/>
</dbReference>
<sequence length="91" mass="10312">MCSSSTIAELNVNLRTTDDWFRLLDGRFSQLKSLSVVTDLIDTPSLSIDNPNIVSNLTSFVLVSAMPTEEYDHFILSLLRKMSNLLRAYQK</sequence>
<dbReference type="EMBL" id="CAJNOW010006312">
    <property type="protein sequence ID" value="CAF1481041.1"/>
    <property type="molecule type" value="Genomic_DNA"/>
</dbReference>
<evidence type="ECO:0000313" key="10">
    <source>
        <dbReference type="Proteomes" id="UP000663856"/>
    </source>
</evidence>
<evidence type="ECO:0000313" key="8">
    <source>
        <dbReference type="EMBL" id="CAF4135204.1"/>
    </source>
</evidence>
<dbReference type="AlphaFoldDB" id="A0A816PS30"/>
<proteinExistence type="predicted"/>
<dbReference type="EMBL" id="CAJOBF010000199">
    <property type="protein sequence ID" value="CAF3771464.1"/>
    <property type="molecule type" value="Genomic_DNA"/>
</dbReference>
<keyword evidence="11" id="KW-1185">Reference proteome</keyword>
<protein>
    <submittedName>
        <fullName evidence="4">Uncharacterized protein</fullName>
    </submittedName>
</protein>
<dbReference type="Proteomes" id="UP000663887">
    <property type="component" value="Unassembled WGS sequence"/>
</dbReference>
<dbReference type="EMBL" id="CAJOBG010004994">
    <property type="protein sequence ID" value="CAF4135204.1"/>
    <property type="molecule type" value="Genomic_DNA"/>
</dbReference>
<evidence type="ECO:0000313" key="4">
    <source>
        <dbReference type="EMBL" id="CAF2051957.1"/>
    </source>
</evidence>
<dbReference type="Proteomes" id="UP000681967">
    <property type="component" value="Unassembled WGS sequence"/>
</dbReference>
<dbReference type="Proteomes" id="UP000663866">
    <property type="component" value="Unassembled WGS sequence"/>
</dbReference>
<dbReference type="EMBL" id="CAJNRF010003563">
    <property type="protein sequence ID" value="CAF2051957.1"/>
    <property type="molecule type" value="Genomic_DNA"/>
</dbReference>
<dbReference type="EMBL" id="CAJOBI010018921">
    <property type="protein sequence ID" value="CAF4203417.1"/>
    <property type="molecule type" value="Genomic_DNA"/>
</dbReference>
<dbReference type="EMBL" id="CAJNRG010002320">
    <property type="protein sequence ID" value="CAF2046177.1"/>
    <property type="molecule type" value="Genomic_DNA"/>
</dbReference>
<dbReference type="Proteomes" id="UP000663834">
    <property type="component" value="Unassembled WGS sequence"/>
</dbReference>
<evidence type="ECO:0000313" key="2">
    <source>
        <dbReference type="EMBL" id="CAF1481041.1"/>
    </source>
</evidence>
<dbReference type="EMBL" id="CAJNRE010021619">
    <property type="protein sequence ID" value="CAF2260742.1"/>
    <property type="molecule type" value="Genomic_DNA"/>
</dbReference>
<evidence type="ECO:0000313" key="1">
    <source>
        <dbReference type="EMBL" id="CAF1158664.1"/>
    </source>
</evidence>
<evidence type="ECO:0000313" key="11">
    <source>
        <dbReference type="Proteomes" id="UP000663866"/>
    </source>
</evidence>
<evidence type="ECO:0000313" key="5">
    <source>
        <dbReference type="EMBL" id="CAF2260742.1"/>
    </source>
</evidence>
<reference evidence="4" key="1">
    <citation type="submission" date="2021-02" db="EMBL/GenBank/DDBJ databases">
        <authorList>
            <person name="Nowell W R."/>
        </authorList>
    </citation>
    <scope>NUCLEOTIDE SEQUENCE</scope>
</reference>
<name>A0A816PS30_9BILA</name>
<dbReference type="Proteomes" id="UP000676336">
    <property type="component" value="Unassembled WGS sequence"/>
</dbReference>